<dbReference type="InterPro" id="IPR037187">
    <property type="entry name" value="DnaK_N"/>
</dbReference>
<gene>
    <name evidence="6" type="ORF">FRD01_11140</name>
</gene>
<evidence type="ECO:0000256" key="4">
    <source>
        <dbReference type="PROSITE-ProRule" id="PRU00510"/>
    </source>
</evidence>
<dbReference type="Proteomes" id="UP000321595">
    <property type="component" value="Chromosome"/>
</dbReference>
<keyword evidence="2" id="KW-0863">Zinc-finger</keyword>
<keyword evidence="3" id="KW-0862">Zinc</keyword>
<accession>A0A5B8XSD3</accession>
<reference evidence="6 7" key="1">
    <citation type="submission" date="2019-08" db="EMBL/GenBank/DDBJ databases">
        <authorList>
            <person name="Liang Q."/>
        </authorList>
    </citation>
    <scope>NUCLEOTIDE SEQUENCE [LARGE SCALE GENOMIC DNA]</scope>
    <source>
        <strain evidence="6 7">V1718</strain>
    </source>
</reference>
<dbReference type="Pfam" id="PF01258">
    <property type="entry name" value="zf-dskA_traR"/>
    <property type="match status" value="1"/>
</dbReference>
<dbReference type="SUPFAM" id="SSF109635">
    <property type="entry name" value="DnaK suppressor protein DksA, alpha-hairpin domain"/>
    <property type="match status" value="1"/>
</dbReference>
<dbReference type="InterPro" id="IPR000962">
    <property type="entry name" value="Znf_DskA_TraR"/>
</dbReference>
<keyword evidence="1" id="KW-0479">Metal-binding</keyword>
<dbReference type="OrthoDB" id="1121111at2"/>
<dbReference type="SUPFAM" id="SSF57716">
    <property type="entry name" value="Glucocorticoid receptor-like (DNA-binding domain)"/>
    <property type="match status" value="1"/>
</dbReference>
<organism evidence="6 7">
    <name type="scientific">Microvenator marinus</name>
    <dbReference type="NCBI Taxonomy" id="2600177"/>
    <lineage>
        <taxon>Bacteria</taxon>
        <taxon>Deltaproteobacteria</taxon>
        <taxon>Bradymonadales</taxon>
        <taxon>Microvenatoraceae</taxon>
        <taxon>Microvenator</taxon>
    </lineage>
</organism>
<dbReference type="PANTHER" id="PTHR33823">
    <property type="entry name" value="RNA POLYMERASE-BINDING TRANSCRIPTION FACTOR DKSA-RELATED"/>
    <property type="match status" value="1"/>
</dbReference>
<dbReference type="AlphaFoldDB" id="A0A5B8XSD3"/>
<evidence type="ECO:0000256" key="2">
    <source>
        <dbReference type="ARBA" id="ARBA00022771"/>
    </source>
</evidence>
<evidence type="ECO:0000256" key="3">
    <source>
        <dbReference type="ARBA" id="ARBA00022833"/>
    </source>
</evidence>
<dbReference type="PROSITE" id="PS51128">
    <property type="entry name" value="ZF_DKSA_2"/>
    <property type="match status" value="1"/>
</dbReference>
<sequence length="147" mass="17487">MRKWNVSGWILRVLKVFRMNADELKAFQDRLIERRRELIDEGDFLIEPSKRDAVAKLDEDEAPHTENAQVIASRRNRERAREIAGIEKALRRIELEPDEYGLCQECDEEIGQKRLELMPWVEFCVSCQSKIDDPQKNYRRRHAADYL</sequence>
<evidence type="ECO:0000256" key="1">
    <source>
        <dbReference type="ARBA" id="ARBA00022723"/>
    </source>
</evidence>
<evidence type="ECO:0000313" key="7">
    <source>
        <dbReference type="Proteomes" id="UP000321595"/>
    </source>
</evidence>
<keyword evidence="7" id="KW-1185">Reference proteome</keyword>
<evidence type="ECO:0000313" key="6">
    <source>
        <dbReference type="EMBL" id="QED27778.1"/>
    </source>
</evidence>
<feature type="domain" description="Zinc finger DksA/TraR C4-type" evidence="5">
    <location>
        <begin position="100"/>
        <end position="131"/>
    </location>
</feature>
<dbReference type="KEGG" id="bbae:FRD01_11140"/>
<protein>
    <submittedName>
        <fullName evidence="6">TraR/DksA family transcriptional regulator</fullName>
    </submittedName>
</protein>
<dbReference type="EMBL" id="CP042467">
    <property type="protein sequence ID" value="QED27778.1"/>
    <property type="molecule type" value="Genomic_DNA"/>
</dbReference>
<dbReference type="Gene3D" id="1.20.120.910">
    <property type="entry name" value="DksA, coiled-coil domain"/>
    <property type="match status" value="1"/>
</dbReference>
<proteinExistence type="predicted"/>
<name>A0A5B8XSD3_9DELT</name>
<dbReference type="PANTHER" id="PTHR33823:SF4">
    <property type="entry name" value="GENERAL STRESS PROTEIN 16O"/>
    <property type="match status" value="1"/>
</dbReference>
<dbReference type="GO" id="GO:0008270">
    <property type="term" value="F:zinc ion binding"/>
    <property type="evidence" value="ECO:0007669"/>
    <property type="project" value="UniProtKB-KW"/>
</dbReference>
<feature type="zinc finger region" description="dksA C4-type" evidence="4">
    <location>
        <begin position="103"/>
        <end position="127"/>
    </location>
</feature>
<evidence type="ECO:0000259" key="5">
    <source>
        <dbReference type="Pfam" id="PF01258"/>
    </source>
</evidence>